<dbReference type="EMBL" id="UINC01092503">
    <property type="protein sequence ID" value="SVC46137.1"/>
    <property type="molecule type" value="Genomic_DNA"/>
</dbReference>
<evidence type="ECO:0000313" key="2">
    <source>
        <dbReference type="EMBL" id="SVC46137.1"/>
    </source>
</evidence>
<keyword evidence="1" id="KW-0472">Membrane</keyword>
<keyword evidence="1" id="KW-0812">Transmembrane</keyword>
<sequence>MEKEKFKFIETRLVMIKRLFRFGIGLISIFFISNAVMGAAANFVDQDGFTLAAPDFYQMTFEELEFCTDATCTTPTKVCTAALTFDITSVSAGSDVGSWCSMAGLSMGTTFTHIRLVINRSFTMRGSAGPITVDSNAYFCSTADVTGTGAVLGEASRSAAGGSAPTAVNQTMILIDGGGTSNNIALADGSTVTNTYTNNAGEVPDGSVSWCFGSTATHATSNAQCTAANTTGSTTWANNANADHFQLIYALPSSYTVGPISPKFTVKVGESKTLDSAIYPEGAAGKCNFQPGNPIFTFSLL</sequence>
<feature type="transmembrane region" description="Helical" evidence="1">
    <location>
        <begin position="20"/>
        <end position="44"/>
    </location>
</feature>
<name>A0A382MEG5_9ZZZZ</name>
<dbReference type="AlphaFoldDB" id="A0A382MEG5"/>
<accession>A0A382MEG5</accession>
<keyword evidence="1" id="KW-1133">Transmembrane helix</keyword>
<protein>
    <submittedName>
        <fullName evidence="2">Uncharacterized protein</fullName>
    </submittedName>
</protein>
<gene>
    <name evidence="2" type="ORF">METZ01_LOCUS298991</name>
</gene>
<evidence type="ECO:0000256" key="1">
    <source>
        <dbReference type="SAM" id="Phobius"/>
    </source>
</evidence>
<reference evidence="2" key="1">
    <citation type="submission" date="2018-05" db="EMBL/GenBank/DDBJ databases">
        <authorList>
            <person name="Lanie J.A."/>
            <person name="Ng W.-L."/>
            <person name="Kazmierczak K.M."/>
            <person name="Andrzejewski T.M."/>
            <person name="Davidsen T.M."/>
            <person name="Wayne K.J."/>
            <person name="Tettelin H."/>
            <person name="Glass J.I."/>
            <person name="Rusch D."/>
            <person name="Podicherti R."/>
            <person name="Tsui H.-C.T."/>
            <person name="Winkler M.E."/>
        </authorList>
    </citation>
    <scope>NUCLEOTIDE SEQUENCE</scope>
</reference>
<organism evidence="2">
    <name type="scientific">marine metagenome</name>
    <dbReference type="NCBI Taxonomy" id="408172"/>
    <lineage>
        <taxon>unclassified sequences</taxon>
        <taxon>metagenomes</taxon>
        <taxon>ecological metagenomes</taxon>
    </lineage>
</organism>
<proteinExistence type="predicted"/>